<keyword evidence="1" id="KW-0547">Nucleotide-binding</keyword>
<dbReference type="RefSeq" id="WP_073678470.1">
    <property type="nucleotide sequence ID" value="NZ_JAHBOL010000028.1"/>
</dbReference>
<evidence type="ECO:0000256" key="1">
    <source>
        <dbReference type="ARBA" id="ARBA00022741"/>
    </source>
</evidence>
<dbReference type="GO" id="GO:0005524">
    <property type="term" value="F:ATP binding"/>
    <property type="evidence" value="ECO:0007669"/>
    <property type="project" value="UniProtKB-KW"/>
</dbReference>
<dbReference type="PANTHER" id="PTHR24220:SF685">
    <property type="entry name" value="ABC TRANSPORTER RELATED"/>
    <property type="match status" value="1"/>
</dbReference>
<accession>A0ABS6HJZ6</accession>
<dbReference type="EMBL" id="JAHBOM010000006">
    <property type="protein sequence ID" value="MBU8823007.1"/>
    <property type="molecule type" value="Genomic_DNA"/>
</dbReference>
<dbReference type="InterPro" id="IPR015854">
    <property type="entry name" value="ABC_transpr_LolD-like"/>
</dbReference>
<proteinExistence type="predicted"/>
<protein>
    <submittedName>
        <fullName evidence="4">ATP-binding cassette domain-containing protein</fullName>
    </submittedName>
</protein>
<evidence type="ECO:0000313" key="5">
    <source>
        <dbReference type="Proteomes" id="UP000696413"/>
    </source>
</evidence>
<evidence type="ECO:0000313" key="4">
    <source>
        <dbReference type="EMBL" id="MBU8823007.1"/>
    </source>
</evidence>
<keyword evidence="5" id="KW-1185">Reference proteome</keyword>
<feature type="domain" description="ABC transporter" evidence="3">
    <location>
        <begin position="6"/>
        <end position="206"/>
    </location>
</feature>
<dbReference type="PANTHER" id="PTHR24220">
    <property type="entry name" value="IMPORT ATP-BINDING PROTEIN"/>
    <property type="match status" value="1"/>
</dbReference>
<evidence type="ECO:0000256" key="2">
    <source>
        <dbReference type="ARBA" id="ARBA00022840"/>
    </source>
</evidence>
<dbReference type="Proteomes" id="UP000696413">
    <property type="component" value="Unassembled WGS sequence"/>
</dbReference>
<name>A0ABS6HJZ6_MYCGD</name>
<evidence type="ECO:0000259" key="3">
    <source>
        <dbReference type="PROSITE" id="PS50893"/>
    </source>
</evidence>
<comment type="caution">
    <text evidence="4">The sequence shown here is derived from an EMBL/GenBank/DDBJ whole genome shotgun (WGS) entry which is preliminary data.</text>
</comment>
<dbReference type="Pfam" id="PF00005">
    <property type="entry name" value="ABC_tran"/>
    <property type="match status" value="1"/>
</dbReference>
<keyword evidence="2 4" id="KW-0067">ATP-binding</keyword>
<gene>
    <name evidence="4" type="ORF">KL859_08960</name>
</gene>
<dbReference type="InterPro" id="IPR003593">
    <property type="entry name" value="AAA+_ATPase"/>
</dbReference>
<dbReference type="InterPro" id="IPR003439">
    <property type="entry name" value="ABC_transporter-like_ATP-bd"/>
</dbReference>
<dbReference type="SMART" id="SM00382">
    <property type="entry name" value="AAA"/>
    <property type="match status" value="1"/>
</dbReference>
<dbReference type="SUPFAM" id="SSF52540">
    <property type="entry name" value="P-loop containing nucleoside triphosphate hydrolases"/>
    <property type="match status" value="1"/>
</dbReference>
<dbReference type="InterPro" id="IPR027417">
    <property type="entry name" value="P-loop_NTPase"/>
</dbReference>
<organism evidence="4 5">
    <name type="scientific">Mycolicibacterium goodii</name>
    <name type="common">Mycobacterium goodii</name>
    <dbReference type="NCBI Taxonomy" id="134601"/>
    <lineage>
        <taxon>Bacteria</taxon>
        <taxon>Bacillati</taxon>
        <taxon>Actinomycetota</taxon>
        <taxon>Actinomycetes</taxon>
        <taxon>Mycobacteriales</taxon>
        <taxon>Mycobacteriaceae</taxon>
        <taxon>Mycolicibacterium</taxon>
    </lineage>
</organism>
<dbReference type="Gene3D" id="3.40.50.300">
    <property type="entry name" value="P-loop containing nucleotide triphosphate hydrolases"/>
    <property type="match status" value="1"/>
</dbReference>
<sequence length="208" mass="21816">MRTSGLVAENIWVAFGGRPVLRAVNLTVRAGDIVGVTGPSGCGKTTLLRVLAGLRRPDAGDVRYDDKPVAPAGSIGMIAQYPRLVCNPRWTLGAIVTEPARIRGTSADIESTSARVGLDTALLQRHPAQVSDGQLQRACIARALLAAPQFLLCDEPTAMLDPIAARDITDLLKQLAAEGTGIVLVSHNPRLVSELADCVSVLGVPPGN</sequence>
<dbReference type="PROSITE" id="PS50893">
    <property type="entry name" value="ABC_TRANSPORTER_2"/>
    <property type="match status" value="1"/>
</dbReference>
<reference evidence="4 5" key="1">
    <citation type="submission" date="2021-05" db="EMBL/GenBank/DDBJ databases">
        <title>Draft Genome Sequences of Clinical Respiratory Isolates of Mycobacterium goodii Recovered in Ireland.</title>
        <authorList>
            <person name="Flanagan P.R."/>
            <person name="Mok S."/>
            <person name="Roycroft E."/>
            <person name="Rogers T.R."/>
            <person name="Fitzgibbon M."/>
        </authorList>
    </citation>
    <scope>NUCLEOTIDE SEQUENCE [LARGE SCALE GENOMIC DNA]</scope>
    <source>
        <strain evidence="4 5">14IE55</strain>
    </source>
</reference>